<dbReference type="EMBL" id="JAIRBA010000021">
    <property type="protein sequence ID" value="MCG2419546.1"/>
    <property type="molecule type" value="Genomic_DNA"/>
</dbReference>
<proteinExistence type="predicted"/>
<dbReference type="AlphaFoldDB" id="A0A9X1QU67"/>
<evidence type="ECO:0000313" key="2">
    <source>
        <dbReference type="Proteomes" id="UP001139461"/>
    </source>
</evidence>
<organism evidence="1 2">
    <name type="scientific">Aequorivita vitellina</name>
    <dbReference type="NCBI Taxonomy" id="2874475"/>
    <lineage>
        <taxon>Bacteria</taxon>
        <taxon>Pseudomonadati</taxon>
        <taxon>Bacteroidota</taxon>
        <taxon>Flavobacteriia</taxon>
        <taxon>Flavobacteriales</taxon>
        <taxon>Flavobacteriaceae</taxon>
        <taxon>Aequorivita</taxon>
    </lineage>
</organism>
<name>A0A9X1QU67_9FLAO</name>
<dbReference type="RefSeq" id="WP_237603336.1">
    <property type="nucleotide sequence ID" value="NZ_JAIRBA010000021.1"/>
</dbReference>
<reference evidence="1" key="1">
    <citation type="submission" date="2021-09" db="EMBL/GenBank/DDBJ databases">
        <title>Genome of Aequorivita sp. strain F47161.</title>
        <authorList>
            <person name="Wang Y."/>
        </authorList>
    </citation>
    <scope>NUCLEOTIDE SEQUENCE</scope>
    <source>
        <strain evidence="1">F47161</strain>
    </source>
</reference>
<dbReference type="Proteomes" id="UP001139461">
    <property type="component" value="Unassembled WGS sequence"/>
</dbReference>
<accession>A0A9X1QU67</accession>
<sequence length="126" mass="14800">MKYIVTFIILGFALIGYSQEKNCSNFRIGEFRYVEENMPEKIIRTESMQIETNFDNNVVIKSTIEWISDCTYILTYSEILNYKYDTSDIIGKKIYCEIVETNAHEFKVHAKSDTMDEVIPFLKINP</sequence>
<gene>
    <name evidence="1" type="ORF">K8089_10970</name>
</gene>
<comment type="caution">
    <text evidence="1">The sequence shown here is derived from an EMBL/GenBank/DDBJ whole genome shotgun (WGS) entry which is preliminary data.</text>
</comment>
<protein>
    <submittedName>
        <fullName evidence="1">Uncharacterized protein</fullName>
    </submittedName>
</protein>
<evidence type="ECO:0000313" key="1">
    <source>
        <dbReference type="EMBL" id="MCG2419546.1"/>
    </source>
</evidence>
<keyword evidence="2" id="KW-1185">Reference proteome</keyword>